<dbReference type="GeneID" id="8629243"/>
<gene>
    <name evidence="2" type="ORF">DDB_G0293486</name>
</gene>
<dbReference type="PhylomeDB" id="Q54BR5"/>
<feature type="compositionally biased region" description="Low complexity" evidence="1">
    <location>
        <begin position="196"/>
        <end position="249"/>
    </location>
</feature>
<evidence type="ECO:0000256" key="1">
    <source>
        <dbReference type="SAM" id="MobiDB-lite"/>
    </source>
</evidence>
<reference evidence="2 3" key="1">
    <citation type="journal article" date="2005" name="Nature">
        <title>The genome of the social amoeba Dictyostelium discoideum.</title>
        <authorList>
            <consortium name="The Dictyostelium discoideum Sequencing Consortium"/>
            <person name="Eichinger L."/>
            <person name="Pachebat J.A."/>
            <person name="Glockner G."/>
            <person name="Rajandream M.A."/>
            <person name="Sucgang R."/>
            <person name="Berriman M."/>
            <person name="Song J."/>
            <person name="Olsen R."/>
            <person name="Szafranski K."/>
            <person name="Xu Q."/>
            <person name="Tunggal B."/>
            <person name="Kummerfeld S."/>
            <person name="Madera M."/>
            <person name="Konfortov B.A."/>
            <person name="Rivero F."/>
            <person name="Bankier A.T."/>
            <person name="Lehmann R."/>
            <person name="Hamlin N."/>
            <person name="Davies R."/>
            <person name="Gaudet P."/>
            <person name="Fey P."/>
            <person name="Pilcher K."/>
            <person name="Chen G."/>
            <person name="Saunders D."/>
            <person name="Sodergren E."/>
            <person name="Davis P."/>
            <person name="Kerhornou A."/>
            <person name="Nie X."/>
            <person name="Hall N."/>
            <person name="Anjard C."/>
            <person name="Hemphill L."/>
            <person name="Bason N."/>
            <person name="Farbrother P."/>
            <person name="Desany B."/>
            <person name="Just E."/>
            <person name="Morio T."/>
            <person name="Rost R."/>
            <person name="Churcher C."/>
            <person name="Cooper J."/>
            <person name="Haydock S."/>
            <person name="van Driessche N."/>
            <person name="Cronin A."/>
            <person name="Goodhead I."/>
            <person name="Muzny D."/>
            <person name="Mourier T."/>
            <person name="Pain A."/>
            <person name="Lu M."/>
            <person name="Harper D."/>
            <person name="Lindsay R."/>
            <person name="Hauser H."/>
            <person name="James K."/>
            <person name="Quiles M."/>
            <person name="Madan Babu M."/>
            <person name="Saito T."/>
            <person name="Buchrieser C."/>
            <person name="Wardroper A."/>
            <person name="Felder M."/>
            <person name="Thangavelu M."/>
            <person name="Johnson D."/>
            <person name="Knights A."/>
            <person name="Loulseged H."/>
            <person name="Mungall K."/>
            <person name="Oliver K."/>
            <person name="Price C."/>
            <person name="Quail M.A."/>
            <person name="Urushihara H."/>
            <person name="Hernandez J."/>
            <person name="Rabbinowitsch E."/>
            <person name="Steffen D."/>
            <person name="Sanders M."/>
            <person name="Ma J."/>
            <person name="Kohara Y."/>
            <person name="Sharp S."/>
            <person name="Simmonds M."/>
            <person name="Spiegler S."/>
            <person name="Tivey A."/>
            <person name="Sugano S."/>
            <person name="White B."/>
            <person name="Walker D."/>
            <person name="Woodward J."/>
            <person name="Winckler T."/>
            <person name="Tanaka Y."/>
            <person name="Shaulsky G."/>
            <person name="Schleicher M."/>
            <person name="Weinstock G."/>
            <person name="Rosenthal A."/>
            <person name="Cox E.C."/>
            <person name="Chisholm R.L."/>
            <person name="Gibbs R."/>
            <person name="Loomis W.F."/>
            <person name="Platzer M."/>
            <person name="Kay R.R."/>
            <person name="Williams J."/>
            <person name="Dear P.H."/>
            <person name="Noegel A.A."/>
            <person name="Barrell B."/>
            <person name="Kuspa A."/>
        </authorList>
    </citation>
    <scope>NUCLEOTIDE SEQUENCE [LARGE SCALE GENOMIC DNA]</scope>
    <source>
        <strain evidence="2 3">AX4</strain>
    </source>
</reference>
<dbReference type="RefSeq" id="XP_629114.1">
    <property type="nucleotide sequence ID" value="XM_629112.1"/>
</dbReference>
<comment type="caution">
    <text evidence="2">The sequence shown here is derived from an EMBL/GenBank/DDBJ whole genome shotgun (WGS) entry which is preliminary data.</text>
</comment>
<dbReference type="EMBL" id="AAFI02000213">
    <property type="protein sequence ID" value="EAL60705.1"/>
    <property type="molecule type" value="Genomic_DNA"/>
</dbReference>
<sequence length="291" mass="33306">MNFFDKLKGELNLGEEELNKKTIQIRLFYPNTLELNSNSTKLIDNFIVNGTLNIVRRQKGITVFGRILKEKFTLLHECYSTFKYEDFPLQKFILYTPGYHYVHFYTFTKNIIKKINNQMVKENWGLEPLLIDECNIVMLPDVIRYSCILLFNKEDDISIIKTNIDAIKGSKHPIRAFISEYNNKEIRDVRKKKNTSNKNQQPTTTNTTKSIPSTPPTTNVSTTTPITTTPITTTQTTTTPTTTTHQLPTSNTTIYNLNKTTTTTTTTTTKPINKITTSNGTKFPIASSIRK</sequence>
<keyword evidence="3" id="KW-1185">Reference proteome</keyword>
<dbReference type="Proteomes" id="UP000002195">
    <property type="component" value="Unassembled WGS sequence"/>
</dbReference>
<accession>Q54BR5</accession>
<dbReference type="FunCoup" id="Q54BR5">
    <property type="interactions" value="161"/>
</dbReference>
<dbReference type="dictyBase" id="DDB_G0293486"/>
<dbReference type="PaxDb" id="44689-DDB0219863"/>
<name>Q54BR5_DICDI</name>
<dbReference type="KEGG" id="ddi:DDB_G0293486"/>
<evidence type="ECO:0000313" key="3">
    <source>
        <dbReference type="Proteomes" id="UP000002195"/>
    </source>
</evidence>
<dbReference type="HOGENOM" id="CLU_083757_0_0_1"/>
<feature type="region of interest" description="Disordered" evidence="1">
    <location>
        <begin position="188"/>
        <end position="249"/>
    </location>
</feature>
<dbReference type="InParanoid" id="Q54BR5"/>
<dbReference type="AlphaFoldDB" id="Q54BR5"/>
<evidence type="ECO:0000313" key="2">
    <source>
        <dbReference type="EMBL" id="EAL60705.1"/>
    </source>
</evidence>
<organism evidence="2 3">
    <name type="scientific">Dictyostelium discoideum</name>
    <name type="common">Social amoeba</name>
    <dbReference type="NCBI Taxonomy" id="44689"/>
    <lineage>
        <taxon>Eukaryota</taxon>
        <taxon>Amoebozoa</taxon>
        <taxon>Evosea</taxon>
        <taxon>Eumycetozoa</taxon>
        <taxon>Dictyostelia</taxon>
        <taxon>Dictyosteliales</taxon>
        <taxon>Dictyosteliaceae</taxon>
        <taxon>Dictyostelium</taxon>
    </lineage>
</organism>
<proteinExistence type="predicted"/>
<dbReference type="VEuPathDB" id="AmoebaDB:DDB_G0293348"/>
<protein>
    <submittedName>
        <fullName evidence="2">Uncharacterized protein</fullName>
    </submittedName>
</protein>